<dbReference type="RefSeq" id="WP_282679994.1">
    <property type="nucleotide sequence ID" value="NZ_JAOTLW010000025.1"/>
</dbReference>
<dbReference type="Proteomes" id="UP001159075">
    <property type="component" value="Unassembled WGS sequence"/>
</dbReference>
<accession>A0ABT6UGX7</accession>
<name>A0ABT6UGX7_9GAMM</name>
<gene>
    <name evidence="1" type="ORF">ODY93_19240</name>
</gene>
<sequence length="103" mass="11353">MEKLSRKPRRSLTNAIAALRTRAWAMHQKDASLLIQAKRDVELQQPYVAQVQQALMGNTEGKTIANVTPTWVNQRLKVLGTVVSVAEQSTVSVLNNSCPGINI</sequence>
<evidence type="ECO:0000313" key="1">
    <source>
        <dbReference type="EMBL" id="MDI5833723.1"/>
    </source>
</evidence>
<keyword evidence="2" id="KW-1185">Reference proteome</keyword>
<organism evidence="1 2">
    <name type="scientific">Shewanella xiamenensis</name>
    <dbReference type="NCBI Taxonomy" id="332186"/>
    <lineage>
        <taxon>Bacteria</taxon>
        <taxon>Pseudomonadati</taxon>
        <taxon>Pseudomonadota</taxon>
        <taxon>Gammaproteobacteria</taxon>
        <taxon>Alteromonadales</taxon>
        <taxon>Shewanellaceae</taxon>
        <taxon>Shewanella</taxon>
    </lineage>
</organism>
<evidence type="ECO:0000313" key="2">
    <source>
        <dbReference type="Proteomes" id="UP001159075"/>
    </source>
</evidence>
<dbReference type="EMBL" id="JAOTLW010000025">
    <property type="protein sequence ID" value="MDI5833723.1"/>
    <property type="molecule type" value="Genomic_DNA"/>
</dbReference>
<comment type="caution">
    <text evidence="1">The sequence shown here is derived from an EMBL/GenBank/DDBJ whole genome shotgun (WGS) entry which is preliminary data.</text>
</comment>
<proteinExistence type="predicted"/>
<reference evidence="1 2" key="1">
    <citation type="submission" date="2022-09" db="EMBL/GenBank/DDBJ databases">
        <title>The outer-membrane cytochrome OmcA is essential for infection of Shewanella oneidensis by a zebrafish-associated bacteriophage.</title>
        <authorList>
            <person name="Grenfell A.W."/>
            <person name="Intile P."/>
            <person name="Mcfarlane J."/>
            <person name="Leung D."/>
            <person name="Abdalla K."/>
            <person name="Wold M."/>
            <person name="Kees E."/>
            <person name="Gralnick J."/>
        </authorList>
    </citation>
    <scope>NUCLEOTIDE SEQUENCE [LARGE SCALE GENOMIC DNA]</scope>
    <source>
        <strain evidence="1 2">NF-5</strain>
    </source>
</reference>
<protein>
    <submittedName>
        <fullName evidence="1">Uncharacterized protein</fullName>
    </submittedName>
</protein>